<dbReference type="Proteomes" id="UP001500767">
    <property type="component" value="Unassembled WGS sequence"/>
</dbReference>
<comment type="caution">
    <text evidence="1">The sequence shown here is derived from an EMBL/GenBank/DDBJ whole genome shotgun (WGS) entry which is preliminary data.</text>
</comment>
<evidence type="ECO:0000313" key="2">
    <source>
        <dbReference type="Proteomes" id="UP001500767"/>
    </source>
</evidence>
<gene>
    <name evidence="1" type="ORF">GCM10022197_42210</name>
</gene>
<protein>
    <recommendedName>
        <fullName evidence="3">Acetyltransferase (GNAT) domain-containing protein</fullName>
    </recommendedName>
</protein>
<sequence>MLTSALARLEVPDDDEGREQLVSDYFHDYVESSRTGGAFVLHEPRRSIAVMAAALLLPHLQARLDDSPEGREIRDALTHKRGPGRLPVHELSSVLTVPDEPGTYALGPDRQTLRRQARKAERAGVTWSPVDEADREALLAQATDRERHHPSEVYRTTGEGLRRLLEYRLWLVARDADGGPLLLSVTPTSGSWAALTYFRTLVDDPAATAARYLMTRVLADELAARGVRHLADSSSPIGLPNGLRHFQRMLGYRIHRVTEAPSASTR</sequence>
<evidence type="ECO:0008006" key="3">
    <source>
        <dbReference type="Google" id="ProtNLM"/>
    </source>
</evidence>
<proteinExistence type="predicted"/>
<evidence type="ECO:0000313" key="1">
    <source>
        <dbReference type="EMBL" id="GAA3580067.1"/>
    </source>
</evidence>
<accession>A0ABP6YBS4</accession>
<organism evidence="1 2">
    <name type="scientific">Microlunatus spumicola</name>
    <dbReference type="NCBI Taxonomy" id="81499"/>
    <lineage>
        <taxon>Bacteria</taxon>
        <taxon>Bacillati</taxon>
        <taxon>Actinomycetota</taxon>
        <taxon>Actinomycetes</taxon>
        <taxon>Propionibacteriales</taxon>
        <taxon>Propionibacteriaceae</taxon>
        <taxon>Microlunatus</taxon>
    </lineage>
</organism>
<dbReference type="SUPFAM" id="SSF55729">
    <property type="entry name" value="Acyl-CoA N-acyltransferases (Nat)"/>
    <property type="match status" value="1"/>
</dbReference>
<reference evidence="2" key="1">
    <citation type="journal article" date="2019" name="Int. J. Syst. Evol. Microbiol.">
        <title>The Global Catalogue of Microorganisms (GCM) 10K type strain sequencing project: providing services to taxonomists for standard genome sequencing and annotation.</title>
        <authorList>
            <consortium name="The Broad Institute Genomics Platform"/>
            <consortium name="The Broad Institute Genome Sequencing Center for Infectious Disease"/>
            <person name="Wu L."/>
            <person name="Ma J."/>
        </authorList>
    </citation>
    <scope>NUCLEOTIDE SEQUENCE [LARGE SCALE GENOMIC DNA]</scope>
    <source>
        <strain evidence="2">JCM 16540</strain>
    </source>
</reference>
<dbReference type="InterPro" id="IPR016181">
    <property type="entry name" value="Acyl_CoA_acyltransferase"/>
</dbReference>
<name>A0ABP6YBS4_9ACTN</name>
<keyword evidence="2" id="KW-1185">Reference proteome</keyword>
<dbReference type="EMBL" id="BAAAYR010000007">
    <property type="protein sequence ID" value="GAA3580067.1"/>
    <property type="molecule type" value="Genomic_DNA"/>
</dbReference>